<proteinExistence type="predicted"/>
<protein>
    <recommendedName>
        <fullName evidence="3">Xylanolytic transcriptional activator regulatory domain-containing protein</fullName>
    </recommendedName>
</protein>
<sequence>MNRCRAATTPHVIGLESGISGSDKRPTPEALRLLPKAEDSPCTFINDPPKKRRKYQASSADSNGVEAIASLTGQVSGVATTRDGNTSAIPANRLETTVKDYAELRGPSLLKRTLGLQYHRHSSLVGPTSLYTRRACTAGVLRADVALGHDQALRQVSTGESFILCQDSSTRSHDEEIRDLDAIEAVVAPHGQALIHLYFRIVHPTFPILHKRVFLEKYARTHREFTPPLLAAVYSLALDWWAYSRELSHLTKPDAKKLEELAFKSMANTIYRPKLSTIQASLLLHQRVGGDSWPATSQLVGLGHTLGLHLDCRDWKIPTWEKGLRKRLAWAVYMQDKWGALVHGRPSHINESDWVVKPLHESDFPERAADEDDEDGSTEVEKGRILFCQMIELTTILADLLSSFYTVRADAEIRLKENEGVGWILQRAKPLQLRLRAWYSQLPECLSLQDVTMRKLSSTGYLHLAYFAAEITLHRRIVSLLDREFDWEVVEVCQSAAMERLHKALEFVETLRPEHLQSFWYSASPYNFALIGSFISLLASRSRTAAEGESCKSNMDEYRWRLRLESKNSDTLERALELMDATAAVAMSDRVGHGSVIVLQGEERTAGDVSDGQDESETAEPGFEIEEGGALDMAERWFAGTETAFDIFN</sequence>
<dbReference type="AlphaFoldDB" id="A0A2N3NL59"/>
<evidence type="ECO:0000259" key="3">
    <source>
        <dbReference type="SMART" id="SM00906"/>
    </source>
</evidence>
<dbReference type="EMBL" id="NLAX01000002">
    <property type="protein sequence ID" value="PKS13149.1"/>
    <property type="molecule type" value="Genomic_DNA"/>
</dbReference>
<evidence type="ECO:0000256" key="2">
    <source>
        <dbReference type="SAM" id="MobiDB-lite"/>
    </source>
</evidence>
<dbReference type="InParanoid" id="A0A2N3NL59"/>
<dbReference type="GO" id="GO:0006351">
    <property type="term" value="P:DNA-templated transcription"/>
    <property type="evidence" value="ECO:0007669"/>
    <property type="project" value="InterPro"/>
</dbReference>
<feature type="domain" description="Xylanolytic transcriptional activator regulatory" evidence="3">
    <location>
        <begin position="292"/>
        <end position="364"/>
    </location>
</feature>
<name>A0A2N3NL59_9PEZI</name>
<dbReference type="Proteomes" id="UP000233524">
    <property type="component" value="Unassembled WGS sequence"/>
</dbReference>
<keyword evidence="5" id="KW-1185">Reference proteome</keyword>
<feature type="region of interest" description="Disordered" evidence="2">
    <location>
        <begin position="1"/>
        <end position="28"/>
    </location>
</feature>
<evidence type="ECO:0000256" key="1">
    <source>
        <dbReference type="ARBA" id="ARBA00023242"/>
    </source>
</evidence>
<keyword evidence="1" id="KW-0539">Nucleus</keyword>
<comment type="caution">
    <text evidence="4">The sequence shown here is derived from an EMBL/GenBank/DDBJ whole genome shotgun (WGS) entry which is preliminary data.</text>
</comment>
<gene>
    <name evidence="4" type="ORF">jhhlp_000491</name>
</gene>
<dbReference type="GO" id="GO:0005634">
    <property type="term" value="C:nucleus"/>
    <property type="evidence" value="ECO:0007669"/>
    <property type="project" value="TreeGrafter"/>
</dbReference>
<reference evidence="4 5" key="1">
    <citation type="journal article" date="2017" name="G3 (Bethesda)">
        <title>First Draft Genome Sequence of the Pathogenic Fungus Lomentospora prolificans (Formerly Scedosporium prolificans).</title>
        <authorList>
            <person name="Luo R."/>
            <person name="Zimin A."/>
            <person name="Workman R."/>
            <person name="Fan Y."/>
            <person name="Pertea G."/>
            <person name="Grossman N."/>
            <person name="Wear M.P."/>
            <person name="Jia B."/>
            <person name="Miller H."/>
            <person name="Casadevall A."/>
            <person name="Timp W."/>
            <person name="Zhang S.X."/>
            <person name="Salzberg S.L."/>
        </authorList>
    </citation>
    <scope>NUCLEOTIDE SEQUENCE [LARGE SCALE GENOMIC DNA]</scope>
    <source>
        <strain evidence="4 5">JHH-5317</strain>
    </source>
</reference>
<dbReference type="GO" id="GO:0003677">
    <property type="term" value="F:DNA binding"/>
    <property type="evidence" value="ECO:0007669"/>
    <property type="project" value="InterPro"/>
</dbReference>
<dbReference type="PANTHER" id="PTHR31668:SF4">
    <property type="entry name" value="TRANSCRIPTIONAL ACTIVATOR PROTEIN DAL81"/>
    <property type="match status" value="1"/>
</dbReference>
<dbReference type="GO" id="GO:0001080">
    <property type="term" value="P:nitrogen catabolite activation of transcription from RNA polymerase II promoter"/>
    <property type="evidence" value="ECO:0007669"/>
    <property type="project" value="TreeGrafter"/>
</dbReference>
<evidence type="ECO:0000313" key="4">
    <source>
        <dbReference type="EMBL" id="PKS13149.1"/>
    </source>
</evidence>
<dbReference type="Pfam" id="PF04082">
    <property type="entry name" value="Fungal_trans"/>
    <property type="match status" value="1"/>
</dbReference>
<dbReference type="FunCoup" id="A0A2N3NL59">
    <property type="interactions" value="258"/>
</dbReference>
<dbReference type="InterPro" id="IPR007219">
    <property type="entry name" value="XnlR_reg_dom"/>
</dbReference>
<dbReference type="GO" id="GO:0008270">
    <property type="term" value="F:zinc ion binding"/>
    <property type="evidence" value="ECO:0007669"/>
    <property type="project" value="InterPro"/>
</dbReference>
<dbReference type="VEuPathDB" id="FungiDB:jhhlp_000491"/>
<dbReference type="OrthoDB" id="2264294at2759"/>
<dbReference type="CDD" id="cd12148">
    <property type="entry name" value="fungal_TF_MHR"/>
    <property type="match status" value="1"/>
</dbReference>
<dbReference type="InterPro" id="IPR050797">
    <property type="entry name" value="Carb_Metab_Trans_Reg"/>
</dbReference>
<dbReference type="STRING" id="41688.A0A2N3NL59"/>
<accession>A0A2N3NL59</accession>
<dbReference type="SMART" id="SM00906">
    <property type="entry name" value="Fungal_trans"/>
    <property type="match status" value="1"/>
</dbReference>
<evidence type="ECO:0000313" key="5">
    <source>
        <dbReference type="Proteomes" id="UP000233524"/>
    </source>
</evidence>
<organism evidence="4 5">
    <name type="scientific">Lomentospora prolificans</name>
    <dbReference type="NCBI Taxonomy" id="41688"/>
    <lineage>
        <taxon>Eukaryota</taxon>
        <taxon>Fungi</taxon>
        <taxon>Dikarya</taxon>
        <taxon>Ascomycota</taxon>
        <taxon>Pezizomycotina</taxon>
        <taxon>Sordariomycetes</taxon>
        <taxon>Hypocreomycetidae</taxon>
        <taxon>Microascales</taxon>
        <taxon>Microascaceae</taxon>
        <taxon>Lomentospora</taxon>
    </lineage>
</organism>
<dbReference type="PANTHER" id="PTHR31668">
    <property type="entry name" value="GLUCOSE TRANSPORT TRANSCRIPTION REGULATOR RGT1-RELATED-RELATED"/>
    <property type="match status" value="1"/>
</dbReference>